<dbReference type="FunCoup" id="A0A448YFB1">
    <property type="interactions" value="20"/>
</dbReference>
<evidence type="ECO:0000313" key="4">
    <source>
        <dbReference type="Proteomes" id="UP000290900"/>
    </source>
</evidence>
<dbReference type="EMBL" id="CAACVR010000001">
    <property type="protein sequence ID" value="VEU19579.1"/>
    <property type="molecule type" value="Genomic_DNA"/>
</dbReference>
<name>A0A448YFB1_BRENA</name>
<evidence type="ECO:0000259" key="2">
    <source>
        <dbReference type="Pfam" id="PF03061"/>
    </source>
</evidence>
<proteinExistence type="predicted"/>
<dbReference type="Gene3D" id="3.10.129.10">
    <property type="entry name" value="Hotdog Thioesterase"/>
    <property type="match status" value="1"/>
</dbReference>
<dbReference type="AlphaFoldDB" id="A0A448YFB1"/>
<dbReference type="Pfam" id="PF03061">
    <property type="entry name" value="4HBT"/>
    <property type="match status" value="1"/>
</dbReference>
<keyword evidence="1" id="KW-0732">Signal</keyword>
<dbReference type="InterPro" id="IPR029069">
    <property type="entry name" value="HotDog_dom_sf"/>
</dbReference>
<reference evidence="3 4" key="1">
    <citation type="submission" date="2018-12" db="EMBL/GenBank/DDBJ databases">
        <authorList>
            <person name="Tiukova I."/>
            <person name="Dainat J."/>
        </authorList>
    </citation>
    <scope>NUCLEOTIDE SEQUENCE [LARGE SCALE GENOMIC DNA]</scope>
</reference>
<dbReference type="InterPro" id="IPR006683">
    <property type="entry name" value="Thioestr_dom"/>
</dbReference>
<dbReference type="InterPro" id="IPR052061">
    <property type="entry name" value="PTE-AB_protein"/>
</dbReference>
<feature type="domain" description="Thioesterase" evidence="2">
    <location>
        <begin position="127"/>
        <end position="198"/>
    </location>
</feature>
<dbReference type="OrthoDB" id="506431at2759"/>
<keyword evidence="4" id="KW-1185">Reference proteome</keyword>
<organism evidence="3 4">
    <name type="scientific">Brettanomyces naardenensis</name>
    <name type="common">Yeast</name>
    <dbReference type="NCBI Taxonomy" id="13370"/>
    <lineage>
        <taxon>Eukaryota</taxon>
        <taxon>Fungi</taxon>
        <taxon>Dikarya</taxon>
        <taxon>Ascomycota</taxon>
        <taxon>Saccharomycotina</taxon>
        <taxon>Pichiomycetes</taxon>
        <taxon>Pichiales</taxon>
        <taxon>Pichiaceae</taxon>
        <taxon>Brettanomyces</taxon>
    </lineage>
</organism>
<feature type="signal peptide" evidence="1">
    <location>
        <begin position="1"/>
        <end position="34"/>
    </location>
</feature>
<feature type="chain" id="PRO_5019467068" evidence="1">
    <location>
        <begin position="35"/>
        <end position="230"/>
    </location>
</feature>
<evidence type="ECO:0000256" key="1">
    <source>
        <dbReference type="SAM" id="SignalP"/>
    </source>
</evidence>
<sequence>MGIIRFVGRTAVASAFFAAGFAMCAHTWPPSTEGDPKTMSARNRETLSMFNSVQKSDIFQRLINDSRYRMLISSELIPEAHRFNHVGLGLMNSPKHLAVGPLVFINSKDGEMYSFCKLDSNLVGTDGKIHNGVISTLMDESLCFCGFPQLPSKRGVTAKLVINYYGKAAPDSMVLLVAKISEVHGRKCVIKGHIETFDESQNAPQKLADGECVLVQPKWFKYFDWVRIFD</sequence>
<evidence type="ECO:0000313" key="3">
    <source>
        <dbReference type="EMBL" id="VEU19579.1"/>
    </source>
</evidence>
<gene>
    <name evidence="3" type="ORF">BRENAR_LOCUS316</name>
</gene>
<dbReference type="SUPFAM" id="SSF54637">
    <property type="entry name" value="Thioesterase/thiol ester dehydrase-isomerase"/>
    <property type="match status" value="1"/>
</dbReference>
<dbReference type="STRING" id="13370.A0A448YFB1"/>
<accession>A0A448YFB1</accession>
<protein>
    <submittedName>
        <fullName evidence="3">DEKNAAC100477</fullName>
    </submittedName>
</protein>
<dbReference type="PANTHER" id="PTHR47260:SF4">
    <property type="entry name" value="MIOREX COMPLEX COMPONENT 3"/>
    <property type="match status" value="1"/>
</dbReference>
<dbReference type="Proteomes" id="UP000290900">
    <property type="component" value="Unassembled WGS sequence"/>
</dbReference>
<dbReference type="PANTHER" id="PTHR47260">
    <property type="entry name" value="UPF0644 PROTEIN PB2B4.06"/>
    <property type="match status" value="1"/>
</dbReference>
<dbReference type="InParanoid" id="A0A448YFB1"/>